<keyword evidence="1" id="KW-1133">Transmembrane helix</keyword>
<keyword evidence="1" id="KW-0812">Transmembrane</keyword>
<proteinExistence type="predicted"/>
<feature type="transmembrane region" description="Helical" evidence="1">
    <location>
        <begin position="57"/>
        <end position="79"/>
    </location>
</feature>
<keyword evidence="1" id="KW-0472">Membrane</keyword>
<evidence type="ECO:0000256" key="1">
    <source>
        <dbReference type="SAM" id="Phobius"/>
    </source>
</evidence>
<evidence type="ECO:0000313" key="3">
    <source>
        <dbReference type="Proteomes" id="UP001500979"/>
    </source>
</evidence>
<dbReference type="EMBL" id="BAAAUX010000020">
    <property type="protein sequence ID" value="GAA2808370.1"/>
    <property type="molecule type" value="Genomic_DNA"/>
</dbReference>
<protein>
    <submittedName>
        <fullName evidence="2">Uncharacterized protein</fullName>
    </submittedName>
</protein>
<sequence length="234" mass="24803">MDGSATGRRRDRDGAITVTELIRREPGWTARAHLADELLAYSSEQDDPTPAPLASRLLFGTFGFGLLLVSAVITSMILAHPLPRADGGGAVVRGVVALRPDLVRDASWPFSPGLPDDVPSAPAAAVRERSDTSAFMLADELYRRLGSDPEGAVRLLSPELVDGQEAELAGAWREATAVRARPVSAVPGGVIAEVELDYGTGDRVLLRHLLTVEVTGTPRISGAELLAARHFDPG</sequence>
<keyword evidence="3" id="KW-1185">Reference proteome</keyword>
<comment type="caution">
    <text evidence="2">The sequence shown here is derived from an EMBL/GenBank/DDBJ whole genome shotgun (WGS) entry which is preliminary data.</text>
</comment>
<evidence type="ECO:0000313" key="2">
    <source>
        <dbReference type="EMBL" id="GAA2808370.1"/>
    </source>
</evidence>
<name>A0ABN3VIY3_9PSEU</name>
<dbReference type="Proteomes" id="UP001500979">
    <property type="component" value="Unassembled WGS sequence"/>
</dbReference>
<accession>A0ABN3VIY3</accession>
<reference evidence="2 3" key="1">
    <citation type="journal article" date="2019" name="Int. J. Syst. Evol. Microbiol.">
        <title>The Global Catalogue of Microorganisms (GCM) 10K type strain sequencing project: providing services to taxonomists for standard genome sequencing and annotation.</title>
        <authorList>
            <consortium name="The Broad Institute Genomics Platform"/>
            <consortium name="The Broad Institute Genome Sequencing Center for Infectious Disease"/>
            <person name="Wu L."/>
            <person name="Ma J."/>
        </authorList>
    </citation>
    <scope>NUCLEOTIDE SEQUENCE [LARGE SCALE GENOMIC DNA]</scope>
    <source>
        <strain evidence="2 3">JCM 9383</strain>
    </source>
</reference>
<organism evidence="2 3">
    <name type="scientific">Saccharopolyspora taberi</name>
    <dbReference type="NCBI Taxonomy" id="60895"/>
    <lineage>
        <taxon>Bacteria</taxon>
        <taxon>Bacillati</taxon>
        <taxon>Actinomycetota</taxon>
        <taxon>Actinomycetes</taxon>
        <taxon>Pseudonocardiales</taxon>
        <taxon>Pseudonocardiaceae</taxon>
        <taxon>Saccharopolyspora</taxon>
    </lineage>
</organism>
<gene>
    <name evidence="2" type="ORF">GCM10010470_49520</name>
</gene>